<gene>
    <name evidence="2" type="ORF">EDM52_22580</name>
</gene>
<accession>A0A3M8BXX3</accession>
<dbReference type="RefSeq" id="WP_122911164.1">
    <property type="nucleotide sequence ID" value="NZ_CBCSBE010000021.1"/>
</dbReference>
<dbReference type="EMBL" id="RHHR01000051">
    <property type="protein sequence ID" value="RNB67535.1"/>
    <property type="molecule type" value="Genomic_DNA"/>
</dbReference>
<evidence type="ECO:0000313" key="3">
    <source>
        <dbReference type="Proteomes" id="UP000282028"/>
    </source>
</evidence>
<proteinExistence type="predicted"/>
<evidence type="ECO:0000259" key="1">
    <source>
        <dbReference type="Pfam" id="PF20283"/>
    </source>
</evidence>
<dbReference type="Proteomes" id="UP000282028">
    <property type="component" value="Unassembled WGS sequence"/>
</dbReference>
<dbReference type="InterPro" id="IPR046913">
    <property type="entry name" value="ABC-3C_CTD7"/>
</dbReference>
<keyword evidence="3" id="KW-1185">Reference proteome</keyword>
<reference evidence="2 3" key="1">
    <citation type="submission" date="2018-10" db="EMBL/GenBank/DDBJ databases">
        <title>Phylogenomics of Brevibacillus.</title>
        <authorList>
            <person name="Dunlap C."/>
        </authorList>
    </citation>
    <scope>NUCLEOTIDE SEQUENCE [LARGE SCALE GENOMIC DNA]</scope>
    <source>
        <strain evidence="2 3">JCM 12215</strain>
    </source>
</reference>
<organism evidence="2 3">
    <name type="scientific">Brevibacillus invocatus</name>
    <dbReference type="NCBI Taxonomy" id="173959"/>
    <lineage>
        <taxon>Bacteria</taxon>
        <taxon>Bacillati</taxon>
        <taxon>Bacillota</taxon>
        <taxon>Bacilli</taxon>
        <taxon>Bacillales</taxon>
        <taxon>Paenibacillaceae</taxon>
        <taxon>Brevibacillus</taxon>
    </lineage>
</organism>
<dbReference type="AlphaFoldDB" id="A0A3M8BXX3"/>
<dbReference type="Pfam" id="PF20283">
    <property type="entry name" value="CTD7"/>
    <property type="match status" value="1"/>
</dbReference>
<name>A0A3M8BXX3_9BACL</name>
<dbReference type="OrthoDB" id="2786695at2"/>
<evidence type="ECO:0000313" key="2">
    <source>
        <dbReference type="EMBL" id="RNB67535.1"/>
    </source>
</evidence>
<sequence length="422" mass="49390">MIKKYTRIKIEWDRENLVYKSGVIKITNFSANAQALGYFYQARYALYMLLKSNPDLHISIEKLDDIAFEKDGTPIELIQTKHHMNSVSSLTNSCSDLWKTIRVWSTAIQKGEVSTESVKFTLITTGVAPEGSIARKLYPYQEYRDIHTALTLLNEVAENSTSQSNRLAYEAFLGLSEIQREQLISCVYVLDASPNIVDTKEDILKELRYATRPQFKEAIFQRLEGIWFNKVIQHLSSDSVNTISQTEIVDYINDLQEQFHQDNLPIDFLDYIAPAEESIAEHQRVFIEQLKLVAVSQPRIQKAISDYYRAFEQRSRWVRDELLFVNELETYETRLIDEWERRFEAMKEDFEDDSEAQIKKAGRALFNWMDQEANIHIRPRCTEPYVMRGSYHLLSNQLRVGWHSDFINRLESIIERTLEGVR</sequence>
<feature type="domain" description="ABC-three component systems C-terminal" evidence="1">
    <location>
        <begin position="286"/>
        <end position="410"/>
    </location>
</feature>
<protein>
    <recommendedName>
        <fullName evidence="1">ABC-three component systems C-terminal domain-containing protein</fullName>
    </recommendedName>
</protein>
<comment type="caution">
    <text evidence="2">The sequence shown here is derived from an EMBL/GenBank/DDBJ whole genome shotgun (WGS) entry which is preliminary data.</text>
</comment>